<reference evidence="2" key="1">
    <citation type="submission" date="2020-08" db="EMBL/GenBank/DDBJ databases">
        <title>Multicomponent nature underlies the extraordinary mechanical properties of spider dragline silk.</title>
        <authorList>
            <person name="Kono N."/>
            <person name="Nakamura H."/>
            <person name="Mori M."/>
            <person name="Yoshida Y."/>
            <person name="Ohtoshi R."/>
            <person name="Malay A.D."/>
            <person name="Moran D.A.P."/>
            <person name="Tomita M."/>
            <person name="Numata K."/>
            <person name="Arakawa K."/>
        </authorList>
    </citation>
    <scope>NUCLEOTIDE SEQUENCE</scope>
</reference>
<accession>A0A8X6R9H3</accession>
<feature type="compositionally biased region" description="Basic and acidic residues" evidence="1">
    <location>
        <begin position="1"/>
        <end position="11"/>
    </location>
</feature>
<feature type="region of interest" description="Disordered" evidence="1">
    <location>
        <begin position="1"/>
        <end position="25"/>
    </location>
</feature>
<feature type="compositionally biased region" description="Polar residues" evidence="1">
    <location>
        <begin position="16"/>
        <end position="25"/>
    </location>
</feature>
<evidence type="ECO:0000256" key="1">
    <source>
        <dbReference type="SAM" id="MobiDB-lite"/>
    </source>
</evidence>
<proteinExistence type="predicted"/>
<sequence>MVSGPESKEKGGLSPGKQSGDSLSTVLDNAIQNQQSYPFVQPSAYPFYTSDTYLEGINPSFMTQSKTALFPCFPSKEKNPVVASLSRNFLSHAILTTGAKSSQKSKHVGK</sequence>
<protein>
    <submittedName>
        <fullName evidence="2">Uncharacterized protein</fullName>
    </submittedName>
</protein>
<dbReference type="Proteomes" id="UP000887159">
    <property type="component" value="Unassembled WGS sequence"/>
</dbReference>
<name>A0A8X6R9H3_TRICX</name>
<gene>
    <name evidence="2" type="ORF">TNCV_1705481</name>
</gene>
<keyword evidence="3" id="KW-1185">Reference proteome</keyword>
<comment type="caution">
    <text evidence="2">The sequence shown here is derived from an EMBL/GenBank/DDBJ whole genome shotgun (WGS) entry which is preliminary data.</text>
</comment>
<evidence type="ECO:0000313" key="2">
    <source>
        <dbReference type="EMBL" id="GFX88327.1"/>
    </source>
</evidence>
<dbReference type="AlphaFoldDB" id="A0A8X6R9H3"/>
<organism evidence="2 3">
    <name type="scientific">Trichonephila clavipes</name>
    <name type="common">Golden silk orbweaver</name>
    <name type="synonym">Nephila clavipes</name>
    <dbReference type="NCBI Taxonomy" id="2585209"/>
    <lineage>
        <taxon>Eukaryota</taxon>
        <taxon>Metazoa</taxon>
        <taxon>Ecdysozoa</taxon>
        <taxon>Arthropoda</taxon>
        <taxon>Chelicerata</taxon>
        <taxon>Arachnida</taxon>
        <taxon>Araneae</taxon>
        <taxon>Araneomorphae</taxon>
        <taxon>Entelegynae</taxon>
        <taxon>Araneoidea</taxon>
        <taxon>Nephilidae</taxon>
        <taxon>Trichonephila</taxon>
    </lineage>
</organism>
<dbReference type="EMBL" id="BMAU01021051">
    <property type="protein sequence ID" value="GFX88327.1"/>
    <property type="molecule type" value="Genomic_DNA"/>
</dbReference>
<evidence type="ECO:0000313" key="3">
    <source>
        <dbReference type="Proteomes" id="UP000887159"/>
    </source>
</evidence>